<dbReference type="RefSeq" id="WP_251878928.1">
    <property type="nucleotide sequence ID" value="NZ_CP082275.1"/>
</dbReference>
<evidence type="ECO:0000313" key="2">
    <source>
        <dbReference type="Proteomes" id="UP001056255"/>
    </source>
</evidence>
<name>A0ABY4WXI1_9GAMM</name>
<sequence>MYRLIFFGIIAFILLIAAVFKTFTASVFTGGSLFLTAILVISWGCSDFVSMKENVSSSLIFGAIGLLGLKAALDSSNLTKDGYLEKNYDIVYDARFIRNCTEQQQPDDSLRAQFNREKDNLLWRCATQDLRDLNALHFEFMKTRMLDPFTGAVDAMTGVFVIDEKMSCQEFARALKTMCPGSFDY</sequence>
<dbReference type="Proteomes" id="UP001056255">
    <property type="component" value="Chromosome I"/>
</dbReference>
<proteinExistence type="predicted"/>
<keyword evidence="2" id="KW-1185">Reference proteome</keyword>
<accession>A0ABY4WXI1</accession>
<gene>
    <name evidence="1" type="ORF">K6Q96_06810</name>
</gene>
<dbReference type="EMBL" id="CP082275">
    <property type="protein sequence ID" value="USH03697.1"/>
    <property type="molecule type" value="Genomic_DNA"/>
</dbReference>
<protein>
    <submittedName>
        <fullName evidence="1">Uncharacterized protein</fullName>
    </submittedName>
</protein>
<organism evidence="1 2">
    <name type="scientific">Grimontia kaedaensis</name>
    <dbReference type="NCBI Taxonomy" id="2872157"/>
    <lineage>
        <taxon>Bacteria</taxon>
        <taxon>Pseudomonadati</taxon>
        <taxon>Pseudomonadota</taxon>
        <taxon>Gammaproteobacteria</taxon>
        <taxon>Vibrionales</taxon>
        <taxon>Vibrionaceae</taxon>
        <taxon>Grimontia</taxon>
    </lineage>
</organism>
<reference evidence="1" key="1">
    <citation type="submission" date="2021-08" db="EMBL/GenBank/DDBJ databases">
        <authorList>
            <person name="Sakaguchi M."/>
            <person name="Kikuchi T."/>
            <person name="Urbanczyk H."/>
        </authorList>
    </citation>
    <scope>NUCLEOTIDE SEQUENCE</scope>
    <source>
        <strain evidence="1">020920N</strain>
    </source>
</reference>
<evidence type="ECO:0000313" key="1">
    <source>
        <dbReference type="EMBL" id="USH03697.1"/>
    </source>
</evidence>